<keyword evidence="2" id="KW-0511">Multifunctional enzyme</keyword>
<evidence type="ECO:0000256" key="3">
    <source>
        <dbReference type="RuleBase" id="RU003694"/>
    </source>
</evidence>
<dbReference type="InterPro" id="IPR016039">
    <property type="entry name" value="Thiolase-like"/>
</dbReference>
<dbReference type="GO" id="GO:0031177">
    <property type="term" value="F:phosphopantetheine binding"/>
    <property type="evidence" value="ECO:0007669"/>
    <property type="project" value="UniProtKB-ARBA"/>
</dbReference>
<dbReference type="EMBL" id="BLWC01000001">
    <property type="protein sequence ID" value="GFN01282.1"/>
    <property type="molecule type" value="Genomic_DNA"/>
</dbReference>
<dbReference type="InterPro" id="IPR020841">
    <property type="entry name" value="PKS_Beta-ketoAc_synthase_dom"/>
</dbReference>
<protein>
    <recommendedName>
        <fullName evidence="5">Ketosynthase family 3 (KS3) domain-containing protein</fullName>
    </recommendedName>
</protein>
<dbReference type="CDD" id="cd00833">
    <property type="entry name" value="PKS"/>
    <property type="match status" value="1"/>
</dbReference>
<evidence type="ECO:0000313" key="7">
    <source>
        <dbReference type="Proteomes" id="UP000498980"/>
    </source>
</evidence>
<dbReference type="PANTHER" id="PTHR43775:SF51">
    <property type="entry name" value="INACTIVE PHENOLPHTHIOCEROL SYNTHESIS POLYKETIDE SYNTHASE TYPE I PKS1-RELATED"/>
    <property type="match status" value="1"/>
</dbReference>
<dbReference type="Pfam" id="PF00109">
    <property type="entry name" value="ketoacyl-synt"/>
    <property type="match status" value="1"/>
</dbReference>
<dbReference type="AlphaFoldDB" id="A0A7J0CFL7"/>
<accession>A0A7J0CFL7</accession>
<comment type="caution">
    <text evidence="6">The sequence shown here is derived from an EMBL/GenBank/DDBJ whole genome shotgun (WGS) entry which is preliminary data.</text>
</comment>
<organism evidence="6 7">
    <name type="scientific">Streptomyces fulvorobeus</name>
    <dbReference type="NCBI Taxonomy" id="284028"/>
    <lineage>
        <taxon>Bacteria</taxon>
        <taxon>Bacillati</taxon>
        <taxon>Actinomycetota</taxon>
        <taxon>Actinomycetes</taxon>
        <taxon>Kitasatosporales</taxon>
        <taxon>Streptomycetaceae</taxon>
        <taxon>Streptomyces</taxon>
    </lineage>
</organism>
<dbReference type="InterPro" id="IPR050091">
    <property type="entry name" value="PKS_NRPS_Biosynth_Enz"/>
</dbReference>
<dbReference type="SUPFAM" id="SSF53901">
    <property type="entry name" value="Thiolase-like"/>
    <property type="match status" value="1"/>
</dbReference>
<feature type="region of interest" description="Disordered" evidence="4">
    <location>
        <begin position="412"/>
        <end position="500"/>
    </location>
</feature>
<dbReference type="Proteomes" id="UP000498980">
    <property type="component" value="Unassembled WGS sequence"/>
</dbReference>
<dbReference type="GO" id="GO:0004312">
    <property type="term" value="F:fatty acid synthase activity"/>
    <property type="evidence" value="ECO:0007669"/>
    <property type="project" value="TreeGrafter"/>
</dbReference>
<dbReference type="PANTHER" id="PTHR43775">
    <property type="entry name" value="FATTY ACID SYNTHASE"/>
    <property type="match status" value="1"/>
</dbReference>
<dbReference type="GO" id="GO:0033068">
    <property type="term" value="P:macrolide biosynthetic process"/>
    <property type="evidence" value="ECO:0007669"/>
    <property type="project" value="UniProtKB-ARBA"/>
</dbReference>
<dbReference type="GO" id="GO:0006633">
    <property type="term" value="P:fatty acid biosynthetic process"/>
    <property type="evidence" value="ECO:0007669"/>
    <property type="project" value="TreeGrafter"/>
</dbReference>
<dbReference type="InterPro" id="IPR014031">
    <property type="entry name" value="Ketoacyl_synth_C"/>
</dbReference>
<dbReference type="Pfam" id="PF16197">
    <property type="entry name" value="KAsynt_C_assoc"/>
    <property type="match status" value="1"/>
</dbReference>
<evidence type="ECO:0000313" key="6">
    <source>
        <dbReference type="EMBL" id="GFN01282.1"/>
    </source>
</evidence>
<dbReference type="Gene3D" id="3.40.47.10">
    <property type="match status" value="1"/>
</dbReference>
<dbReference type="FunFam" id="3.40.47.10:FF:000019">
    <property type="entry name" value="Polyketide synthase type I"/>
    <property type="match status" value="1"/>
</dbReference>
<feature type="domain" description="Ketosynthase family 3 (KS3)" evidence="5">
    <location>
        <begin position="1"/>
        <end position="414"/>
    </location>
</feature>
<name>A0A7J0CFL7_9ACTN</name>
<dbReference type="InterPro" id="IPR032821">
    <property type="entry name" value="PKS_assoc"/>
</dbReference>
<dbReference type="InterPro" id="IPR014030">
    <property type="entry name" value="Ketoacyl_synth_N"/>
</dbReference>
<comment type="similarity">
    <text evidence="3">Belongs to the thiolase-like superfamily. Beta-ketoacyl-ACP synthases family.</text>
</comment>
<dbReference type="Pfam" id="PF02801">
    <property type="entry name" value="Ketoacyl-synt_C"/>
    <property type="match status" value="1"/>
</dbReference>
<evidence type="ECO:0000259" key="5">
    <source>
        <dbReference type="PROSITE" id="PS52004"/>
    </source>
</evidence>
<evidence type="ECO:0000256" key="2">
    <source>
        <dbReference type="ARBA" id="ARBA00023268"/>
    </source>
</evidence>
<proteinExistence type="inferred from homology"/>
<evidence type="ECO:0000256" key="4">
    <source>
        <dbReference type="SAM" id="MobiDB-lite"/>
    </source>
</evidence>
<sequence length="500" mass="51988">MPLPGGSALPEELWDLVLSGRDAISGFPADRGWDLEALAGEGPGRSVTREGGFLYGAADFDAGFFGMSPREAVSTDPQQRLVLETAWEAIERAGIDPHGLNGSPTGVFVGTGGQDYATVTQRSPEDLAGHAMTGLSPAVASGRLAYTLGLEGPAVTVDTASSSSLVALHWAARSLRAGECSMALAGGVTVMSTPVGFVGYSRQGGLAPDGRCKAFSEDADGTAWAEGVGVVVLERLSGARARGHRVLAVLRGSATNQDGASNGLTSPSGRSQEHVIRQALADAGLRASDVDMVEAHGTGTKLGDPIEAQALLATYGQDRPPGRPLRLGSLKSNIGHAQAAAGIAGFIKTVMALRHGVMPRTLHVGRPTSHVDWTDGAVELLTEQAPWHPVGRPRRAGVSSFGISGTNAHVIVEQAPRSRSGPRPPRARGGALGRIGPDRSGAGGPADPARRLRGRRPRPHRPRHRPFPGDGPRRAPAPRGPARTRAARAGRDGSRPRRGR</sequence>
<dbReference type="PROSITE" id="PS52004">
    <property type="entry name" value="KS3_2"/>
    <property type="match status" value="1"/>
</dbReference>
<keyword evidence="7" id="KW-1185">Reference proteome</keyword>
<reference evidence="6 7" key="1">
    <citation type="submission" date="2020-05" db="EMBL/GenBank/DDBJ databases">
        <title>Whole genome shotgun sequence of Streptomyces fulvorobeus NBRC 15897.</title>
        <authorList>
            <person name="Komaki H."/>
            <person name="Tamura T."/>
        </authorList>
    </citation>
    <scope>NUCLEOTIDE SEQUENCE [LARGE SCALE GENOMIC DNA]</scope>
    <source>
        <strain evidence="6 7">NBRC 15897</strain>
    </source>
</reference>
<dbReference type="SMART" id="SM00825">
    <property type="entry name" value="PKS_KS"/>
    <property type="match status" value="1"/>
</dbReference>
<gene>
    <name evidence="6" type="ORF">Sfulv_60920</name>
</gene>
<feature type="compositionally biased region" description="Basic residues" evidence="4">
    <location>
        <begin position="451"/>
        <end position="466"/>
    </location>
</feature>
<keyword evidence="1 3" id="KW-0808">Transferase</keyword>
<evidence type="ECO:0000256" key="1">
    <source>
        <dbReference type="ARBA" id="ARBA00022679"/>
    </source>
</evidence>
<feature type="compositionally biased region" description="Basic and acidic residues" evidence="4">
    <location>
        <begin position="489"/>
        <end position="500"/>
    </location>
</feature>